<proteinExistence type="predicted"/>
<accession>F6HBH9</accession>
<name>F6HBH9_VITVI</name>
<evidence type="ECO:0000256" key="1">
    <source>
        <dbReference type="SAM" id="MobiDB-lite"/>
    </source>
</evidence>
<protein>
    <submittedName>
        <fullName evidence="3">Uncharacterized protein</fullName>
    </submittedName>
</protein>
<sequence length="167" mass="18771">MEEGRCREIQRGGEVVFKGEEKDIQDGCTTRDWCCLCGQREDSSKPYTFYLANENAPKSGEHTDAENPKEGQAGPQHQGHQSNIGADGKQRYPPNYGICFEFIKLVCKGMLAILLSILGFGFISFFKYGTTPYILPSLIFCSVSIQNNIDSRYVFLCGCKDQTRSRE</sequence>
<dbReference type="PaxDb" id="29760-VIT_00s0179g00080.t01"/>
<feature type="region of interest" description="Disordered" evidence="1">
    <location>
        <begin position="58"/>
        <end position="88"/>
    </location>
</feature>
<keyword evidence="2" id="KW-1133">Transmembrane helix</keyword>
<feature type="compositionally biased region" description="Basic and acidic residues" evidence="1">
    <location>
        <begin position="59"/>
        <end position="69"/>
    </location>
</feature>
<dbReference type="EMBL" id="FN595511">
    <property type="protein sequence ID" value="CCB49574.1"/>
    <property type="molecule type" value="Genomic_DNA"/>
</dbReference>
<dbReference type="InParanoid" id="F6HBH9"/>
<feature type="transmembrane region" description="Helical" evidence="2">
    <location>
        <begin position="105"/>
        <end position="126"/>
    </location>
</feature>
<reference evidence="4" key="1">
    <citation type="journal article" date="2007" name="Nature">
        <title>The grapevine genome sequence suggests ancestral hexaploidization in major angiosperm phyla.</title>
        <authorList>
            <consortium name="The French-Italian Public Consortium for Grapevine Genome Characterization."/>
            <person name="Jaillon O."/>
            <person name="Aury J.-M."/>
            <person name="Noel B."/>
            <person name="Policriti A."/>
            <person name="Clepet C."/>
            <person name="Casagrande A."/>
            <person name="Choisne N."/>
            <person name="Aubourg S."/>
            <person name="Vitulo N."/>
            <person name="Jubin C."/>
            <person name="Vezzi A."/>
            <person name="Legeai F."/>
            <person name="Hugueney P."/>
            <person name="Dasilva C."/>
            <person name="Horner D."/>
            <person name="Mica E."/>
            <person name="Jublot D."/>
            <person name="Poulain J."/>
            <person name="Bruyere C."/>
            <person name="Billault A."/>
            <person name="Segurens B."/>
            <person name="Gouyvenoux M."/>
            <person name="Ugarte E."/>
            <person name="Cattonaro F."/>
            <person name="Anthouard V."/>
            <person name="Vico V."/>
            <person name="Del Fabbro C."/>
            <person name="Alaux M."/>
            <person name="Di Gaspero G."/>
            <person name="Dumas V."/>
            <person name="Felice N."/>
            <person name="Paillard S."/>
            <person name="Juman I."/>
            <person name="Moroldo M."/>
            <person name="Scalabrin S."/>
            <person name="Canaguier A."/>
            <person name="Le Clainche I."/>
            <person name="Malacrida G."/>
            <person name="Durand E."/>
            <person name="Pesole G."/>
            <person name="Laucou V."/>
            <person name="Chatelet P."/>
            <person name="Merdinoglu D."/>
            <person name="Delledonne M."/>
            <person name="Pezzotti M."/>
            <person name="Lecharny A."/>
            <person name="Scarpelli C."/>
            <person name="Artiguenave F."/>
            <person name="Pe M.E."/>
            <person name="Valle G."/>
            <person name="Morgante M."/>
            <person name="Caboche M."/>
            <person name="Adam-Blondon A.-F."/>
            <person name="Weissenbach J."/>
            <person name="Quetier F."/>
            <person name="Wincker P."/>
        </authorList>
    </citation>
    <scope>NUCLEOTIDE SEQUENCE [LARGE SCALE GENOMIC DNA]</scope>
    <source>
        <strain evidence="4">cv. Pinot noir / PN40024</strain>
    </source>
</reference>
<evidence type="ECO:0000313" key="3">
    <source>
        <dbReference type="EMBL" id="CCB49574.1"/>
    </source>
</evidence>
<evidence type="ECO:0000313" key="4">
    <source>
        <dbReference type="Proteomes" id="UP000009183"/>
    </source>
</evidence>
<keyword evidence="2" id="KW-0472">Membrane</keyword>
<organism evidence="3 4">
    <name type="scientific">Vitis vinifera</name>
    <name type="common">Grape</name>
    <dbReference type="NCBI Taxonomy" id="29760"/>
    <lineage>
        <taxon>Eukaryota</taxon>
        <taxon>Viridiplantae</taxon>
        <taxon>Streptophyta</taxon>
        <taxon>Embryophyta</taxon>
        <taxon>Tracheophyta</taxon>
        <taxon>Spermatophyta</taxon>
        <taxon>Magnoliopsida</taxon>
        <taxon>eudicotyledons</taxon>
        <taxon>Gunneridae</taxon>
        <taxon>Pentapetalae</taxon>
        <taxon>rosids</taxon>
        <taxon>Vitales</taxon>
        <taxon>Vitaceae</taxon>
        <taxon>Viteae</taxon>
        <taxon>Vitis</taxon>
    </lineage>
</organism>
<keyword evidence="2" id="KW-0812">Transmembrane</keyword>
<dbReference type="AlphaFoldDB" id="F6HBH9"/>
<keyword evidence="4" id="KW-1185">Reference proteome</keyword>
<dbReference type="Proteomes" id="UP000009183">
    <property type="component" value="Unassembled WGS sequence, unordered"/>
</dbReference>
<evidence type="ECO:0000256" key="2">
    <source>
        <dbReference type="SAM" id="Phobius"/>
    </source>
</evidence>
<dbReference type="HOGENOM" id="CLU_1597434_0_0_1"/>
<gene>
    <name evidence="3" type="ORF">VIT_00s0179g00080</name>
</gene>